<feature type="compositionally biased region" description="Low complexity" evidence="6">
    <location>
        <begin position="55"/>
        <end position="80"/>
    </location>
</feature>
<feature type="region of interest" description="Disordered" evidence="6">
    <location>
        <begin position="42"/>
        <end position="103"/>
    </location>
</feature>
<keyword evidence="1" id="KW-1003">Cell membrane</keyword>
<comment type="caution">
    <text evidence="7">The sequence shown here is derived from an EMBL/GenBank/DDBJ whole genome shotgun (WGS) entry which is preliminary data.</text>
</comment>
<keyword evidence="5 7" id="KW-0449">Lipoprotein</keyword>
<accession>A0ABV5JLL4</accession>
<feature type="compositionally biased region" description="Low complexity" evidence="6">
    <location>
        <begin position="91"/>
        <end position="102"/>
    </location>
</feature>
<evidence type="ECO:0000256" key="3">
    <source>
        <dbReference type="ARBA" id="ARBA00023136"/>
    </source>
</evidence>
<evidence type="ECO:0000313" key="7">
    <source>
        <dbReference type="EMBL" id="MFB9258594.1"/>
    </source>
</evidence>
<keyword evidence="8" id="KW-1185">Reference proteome</keyword>
<evidence type="ECO:0000256" key="4">
    <source>
        <dbReference type="ARBA" id="ARBA00023139"/>
    </source>
</evidence>
<dbReference type="Proteomes" id="UP001589700">
    <property type="component" value="Unassembled WGS sequence"/>
</dbReference>
<name>A0ABV5JLL4_9ACTN</name>
<feature type="compositionally biased region" description="Polar residues" evidence="6">
    <location>
        <begin position="81"/>
        <end position="90"/>
    </location>
</feature>
<keyword evidence="2" id="KW-0732">Signal</keyword>
<gene>
    <name evidence="7" type="ORF">ACFFVD_02135</name>
</gene>
<evidence type="ECO:0000313" key="8">
    <source>
        <dbReference type="Proteomes" id="UP001589700"/>
    </source>
</evidence>
<reference evidence="7 8" key="1">
    <citation type="submission" date="2024-09" db="EMBL/GenBank/DDBJ databases">
        <authorList>
            <person name="Sun Q."/>
            <person name="Mori K."/>
        </authorList>
    </citation>
    <scope>NUCLEOTIDE SEQUENCE [LARGE SCALE GENOMIC DNA]</scope>
    <source>
        <strain evidence="7 8">CCM 7659</strain>
    </source>
</reference>
<dbReference type="RefSeq" id="WP_182632702.1">
    <property type="nucleotide sequence ID" value="NZ_JAALDM010000175.1"/>
</dbReference>
<evidence type="ECO:0000256" key="1">
    <source>
        <dbReference type="ARBA" id="ARBA00022475"/>
    </source>
</evidence>
<evidence type="ECO:0000256" key="5">
    <source>
        <dbReference type="ARBA" id="ARBA00023288"/>
    </source>
</evidence>
<protein>
    <submittedName>
        <fullName evidence="7">LppP/LprE family lipoprotein</fullName>
    </submittedName>
</protein>
<keyword evidence="3" id="KW-0472">Membrane</keyword>
<proteinExistence type="predicted"/>
<evidence type="ECO:0000256" key="6">
    <source>
        <dbReference type="SAM" id="MobiDB-lite"/>
    </source>
</evidence>
<dbReference type="Pfam" id="PF14041">
    <property type="entry name" value="Lipoprotein_21"/>
    <property type="match status" value="1"/>
</dbReference>
<evidence type="ECO:0000256" key="2">
    <source>
        <dbReference type="ARBA" id="ARBA00022729"/>
    </source>
</evidence>
<organism evidence="7 8">
    <name type="scientific">Dietzia aerolata</name>
    <dbReference type="NCBI Taxonomy" id="595984"/>
    <lineage>
        <taxon>Bacteria</taxon>
        <taxon>Bacillati</taxon>
        <taxon>Actinomycetota</taxon>
        <taxon>Actinomycetes</taxon>
        <taxon>Mycobacteriales</taxon>
        <taxon>Dietziaceae</taxon>
        <taxon>Dietzia</taxon>
    </lineage>
</organism>
<dbReference type="EMBL" id="JBHMDY010000001">
    <property type="protein sequence ID" value="MFB9258594.1"/>
    <property type="molecule type" value="Genomic_DNA"/>
</dbReference>
<keyword evidence="4" id="KW-0564">Palmitate</keyword>
<dbReference type="InterPro" id="IPR025971">
    <property type="entry name" value="LppP/LprE"/>
</dbReference>
<sequence length="217" mass="21945">MYSPTIPNTRDSRVGRRRTHIGRLAAIVGATSVVLAGCSGAQSSEEASGTPAPKTVTVTAESSAAATPESSTATTTVTAEQSPSPTQIDCSPSSVPVASDAAGIAPPLPGETWSVWQTGNLCGTLGYAELATTGGTGSSPTQLLLYNNGKFLGTGIKCNALGQVSGSTDESVTVQYRWPQGMDSNANMTGRASVTFAWNGSSVDMLGNLPAEATPGC</sequence>